<dbReference type="GeneID" id="115619686"/>
<dbReference type="InterPro" id="IPR005036">
    <property type="entry name" value="CBM21_dom"/>
</dbReference>
<evidence type="ECO:0000313" key="4">
    <source>
        <dbReference type="Proteomes" id="UP000472266"/>
    </source>
</evidence>
<evidence type="ECO:0000313" key="3">
    <source>
        <dbReference type="Ensembl" id="ENSSHBP00005011364.1"/>
    </source>
</evidence>
<dbReference type="PANTHER" id="PTHR12307:SF55">
    <property type="entry name" value="PROTEIN PHOSPHATASE 1 REGULATORY SUBUNIT 3E"/>
    <property type="match status" value="1"/>
</dbReference>
<dbReference type="AlphaFoldDB" id="A0A672U8K9"/>
<dbReference type="GeneTree" id="ENSGT00940000161906"/>
<feature type="domain" description="CBM21" evidence="2">
    <location>
        <begin position="187"/>
        <end position="296"/>
    </location>
</feature>
<dbReference type="GO" id="GO:0000164">
    <property type="term" value="C:protein phosphatase type 1 complex"/>
    <property type="evidence" value="ECO:0007669"/>
    <property type="project" value="TreeGrafter"/>
</dbReference>
<dbReference type="RefSeq" id="XP_030368237.1">
    <property type="nucleotide sequence ID" value="XM_030512377.1"/>
</dbReference>
<dbReference type="PROSITE" id="PS51159">
    <property type="entry name" value="CBM21"/>
    <property type="match status" value="1"/>
</dbReference>
<feature type="region of interest" description="Disordered" evidence="1">
    <location>
        <begin position="292"/>
        <end position="313"/>
    </location>
</feature>
<proteinExistence type="predicted"/>
<dbReference type="InterPro" id="IPR050782">
    <property type="entry name" value="PP1_regulatory_subunit_3"/>
</dbReference>
<name>A0A672U8K9_STRHB</name>
<keyword evidence="4" id="KW-1185">Reference proteome</keyword>
<dbReference type="GO" id="GO:2001069">
    <property type="term" value="F:glycogen binding"/>
    <property type="evidence" value="ECO:0007669"/>
    <property type="project" value="TreeGrafter"/>
</dbReference>
<dbReference type="KEGG" id="shab:115619686"/>
<sequence length="320" mass="34619">MDKAGSLHTSVPTPPPRLYLPRNFSCSACLYGSLAEQCRAGCSPDGDAAPPPVVREAADEKPPPPPRGREPALPAVPPSPTQRRRAKSLPTPGDRSLRPALQQSPSRRKTVRFADSLGLELTSVRHFCEADLPQVPLPAPPPPRTADLFKTRKPPALGDLEPVLFGPPPPLLEPLFPPQPGASPGFAERVRQHKVRLEWVRAEPAGLRGAVRVLNLAYEKAVSVRYTLNSWASCAEVPAAYQAPGPADGITDRFTFLLPLGAAAAATEASLEFAVRYRVAGSEYWDNNEGKNYRLRGRQRGPPATGPPQDPDSSAWIHFI</sequence>
<gene>
    <name evidence="3" type="primary">LOC115619686</name>
</gene>
<dbReference type="Pfam" id="PF03370">
    <property type="entry name" value="CBM_21"/>
    <property type="match status" value="1"/>
</dbReference>
<organism evidence="3 4">
    <name type="scientific">Strigops habroptila</name>
    <name type="common">Kakapo</name>
    <dbReference type="NCBI Taxonomy" id="2489341"/>
    <lineage>
        <taxon>Eukaryota</taxon>
        <taxon>Metazoa</taxon>
        <taxon>Chordata</taxon>
        <taxon>Craniata</taxon>
        <taxon>Vertebrata</taxon>
        <taxon>Euteleostomi</taxon>
        <taxon>Archelosauria</taxon>
        <taxon>Archosauria</taxon>
        <taxon>Dinosauria</taxon>
        <taxon>Saurischia</taxon>
        <taxon>Theropoda</taxon>
        <taxon>Coelurosauria</taxon>
        <taxon>Aves</taxon>
        <taxon>Neognathae</taxon>
        <taxon>Neoaves</taxon>
        <taxon>Telluraves</taxon>
        <taxon>Australaves</taxon>
        <taxon>Psittaciformes</taxon>
        <taxon>Psittacidae</taxon>
        <taxon>Strigops</taxon>
    </lineage>
</organism>
<dbReference type="InterPro" id="IPR038175">
    <property type="entry name" value="CBM21_dom_sf"/>
</dbReference>
<dbReference type="Gene3D" id="2.60.40.2440">
    <property type="entry name" value="Carbohydrate binding type-21 domain"/>
    <property type="match status" value="1"/>
</dbReference>
<feature type="compositionally biased region" description="Basic and acidic residues" evidence="1">
    <location>
        <begin position="56"/>
        <end position="70"/>
    </location>
</feature>
<reference evidence="3" key="3">
    <citation type="submission" date="2025-09" db="UniProtKB">
        <authorList>
            <consortium name="Ensembl"/>
        </authorList>
    </citation>
    <scope>IDENTIFICATION</scope>
</reference>
<dbReference type="GO" id="GO:0005979">
    <property type="term" value="P:regulation of glycogen biosynthetic process"/>
    <property type="evidence" value="ECO:0007669"/>
    <property type="project" value="TreeGrafter"/>
</dbReference>
<dbReference type="OMA" id="AQSVFME"/>
<dbReference type="InParanoid" id="A0A672U8K9"/>
<accession>A0A672U8K9</accession>
<dbReference type="OrthoDB" id="1881at2759"/>
<protein>
    <submittedName>
        <fullName evidence="3">Protein phosphatase 1 regulatory subunit 3E-like</fullName>
    </submittedName>
</protein>
<dbReference type="Proteomes" id="UP000472266">
    <property type="component" value="Chromosome 3"/>
</dbReference>
<feature type="region of interest" description="Disordered" evidence="1">
    <location>
        <begin position="44"/>
        <end position="111"/>
    </location>
</feature>
<dbReference type="GO" id="GO:0008157">
    <property type="term" value="F:protein phosphatase 1 binding"/>
    <property type="evidence" value="ECO:0007669"/>
    <property type="project" value="TreeGrafter"/>
</dbReference>
<reference evidence="3" key="2">
    <citation type="submission" date="2025-08" db="UniProtKB">
        <authorList>
            <consortium name="Ensembl"/>
        </authorList>
    </citation>
    <scope>IDENTIFICATION</scope>
</reference>
<evidence type="ECO:0000256" key="1">
    <source>
        <dbReference type="SAM" id="MobiDB-lite"/>
    </source>
</evidence>
<reference evidence="3 4" key="1">
    <citation type="submission" date="2019-11" db="EMBL/GenBank/DDBJ databases">
        <title>Strigops habroptila (kakapo) genome, bStrHab1, primary haplotype, v2.</title>
        <authorList>
            <person name="Jarvis E.D."/>
            <person name="Howard J."/>
            <person name="Rhie A."/>
            <person name="Phillippy A."/>
            <person name="Korlach J."/>
            <person name="Digby A."/>
            <person name="Iorns D."/>
            <person name="Eason D."/>
            <person name="Robertson B."/>
            <person name="Raemaekers T."/>
            <person name="Howe K."/>
            <person name="Lewin H."/>
            <person name="Damas J."/>
            <person name="Hastie A."/>
            <person name="Tracey A."/>
            <person name="Chow W."/>
            <person name="Fedrigo O."/>
        </authorList>
    </citation>
    <scope>NUCLEOTIDE SEQUENCE [LARGE SCALE GENOMIC DNA]</scope>
</reference>
<dbReference type="Ensembl" id="ENSSHBT00005013687.1">
    <property type="protein sequence ID" value="ENSSHBP00005011364.1"/>
    <property type="gene ID" value="ENSSHBG00005009897.1"/>
</dbReference>
<evidence type="ECO:0000259" key="2">
    <source>
        <dbReference type="PROSITE" id="PS51159"/>
    </source>
</evidence>
<dbReference type="PANTHER" id="PTHR12307">
    <property type="entry name" value="PROTEIN PHOSPHATASE 1 REGULATORY SUBUNIT"/>
    <property type="match status" value="1"/>
</dbReference>